<accession>A0A165EN30</accession>
<sequence>MAGFEVTVLEKNEYTGGRCSLLYDGEHRFDRGPSLLLLPHLFHTTFADLGTSLEAEGVTLLKCEPNYVVHFADGERVELSTDLARMKEEIEKWEGKDGFERYLGFMAEAHRHYELSVKHVLNMNFTSLVSILRPSFLKTVFQMHPFYSIYSRACKYFATERLRRLFTFASMYMGMSPFEAPGTYSLLQYSELAEGIWYPIGGFHKIVEALVKVAERNGAKFRLSTPVTRVILSGDGSRAVGAVTASGEELRADVVVINADLVWAYQNLLPSTPFTTALATRKASCSSISFYWSLDRKVDALQSHNVFLAEDFKESFDEIFKDNNLPKDPSFYIHVPSRLDETAAPAGKDTVVVLVPTGHIIERKTSESPIGLAKGLLEISSGEWSAGEEQDFDEMVVRARAEVIKRLKVLDPSMDEFESWISNEQINTPITWREMFNLDRGAILGIAHDFFNVLSFRPKTKHSSIKGCYFVGASTHPGTGVPIVLAGAKLTATQILQDMRLAVPWAPAITSKSKVVKNDLDVPQRLRGAWYVGDILQLLFVLLVGLAIVQYFGGEGWMYEASRWAQGRYVNVMEGVENGTAYFDRTLTAFFTSRTLKQAIY</sequence>
<comment type="similarity">
    <text evidence="3 8">Belongs to the carotenoid/retinoid oxidoreductase family.</text>
</comment>
<evidence type="ECO:0000256" key="1">
    <source>
        <dbReference type="ARBA" id="ARBA00001911"/>
    </source>
</evidence>
<dbReference type="EMBL" id="KV423999">
    <property type="protein sequence ID" value="KZT55192.1"/>
    <property type="molecule type" value="Genomic_DNA"/>
</dbReference>
<dbReference type="NCBIfam" id="TIGR02734">
    <property type="entry name" value="crtI_fam"/>
    <property type="match status" value="1"/>
</dbReference>
<dbReference type="InterPro" id="IPR008150">
    <property type="entry name" value="Phytoene_DH_bac_CS"/>
</dbReference>
<comment type="pathway">
    <text evidence="2 8">Carotenoid biosynthesis.</text>
</comment>
<feature type="transmembrane region" description="Helical" evidence="9">
    <location>
        <begin position="528"/>
        <end position="553"/>
    </location>
</feature>
<keyword evidence="12" id="KW-1185">Reference proteome</keyword>
<evidence type="ECO:0000256" key="4">
    <source>
        <dbReference type="ARBA" id="ARBA00013293"/>
    </source>
</evidence>
<evidence type="ECO:0000256" key="8">
    <source>
        <dbReference type="RuleBase" id="RU362075"/>
    </source>
</evidence>
<dbReference type="PANTHER" id="PTHR43734">
    <property type="entry name" value="PHYTOENE DESATURASE"/>
    <property type="match status" value="1"/>
</dbReference>
<evidence type="ECO:0000256" key="6">
    <source>
        <dbReference type="ARBA" id="ARBA00023002"/>
    </source>
</evidence>
<gene>
    <name evidence="11" type="ORF">CALCODRAFT_498894</name>
</gene>
<proteinExistence type="inferred from homology"/>
<keyword evidence="9" id="KW-0472">Membrane</keyword>
<dbReference type="STRING" id="1353952.A0A165EN30"/>
<dbReference type="Gene3D" id="3.50.50.60">
    <property type="entry name" value="FAD/NAD(P)-binding domain"/>
    <property type="match status" value="2"/>
</dbReference>
<dbReference type="AlphaFoldDB" id="A0A165EN30"/>
<evidence type="ECO:0000313" key="12">
    <source>
        <dbReference type="Proteomes" id="UP000076842"/>
    </source>
</evidence>
<dbReference type="PANTHER" id="PTHR43734:SF1">
    <property type="entry name" value="PHYTOENE DESATURASE"/>
    <property type="match status" value="1"/>
</dbReference>
<dbReference type="InParanoid" id="A0A165EN30"/>
<evidence type="ECO:0000259" key="10">
    <source>
        <dbReference type="Pfam" id="PF01593"/>
    </source>
</evidence>
<dbReference type="GO" id="GO:0016627">
    <property type="term" value="F:oxidoreductase activity, acting on the CH-CH group of donors"/>
    <property type="evidence" value="ECO:0007669"/>
    <property type="project" value="UniProtKB-ARBA"/>
</dbReference>
<evidence type="ECO:0000313" key="11">
    <source>
        <dbReference type="EMBL" id="KZT55192.1"/>
    </source>
</evidence>
<dbReference type="SUPFAM" id="SSF51905">
    <property type="entry name" value="FAD/NAD(P)-binding domain"/>
    <property type="match status" value="1"/>
</dbReference>
<dbReference type="PROSITE" id="PS00982">
    <property type="entry name" value="PHYTOENE_DH"/>
    <property type="match status" value="1"/>
</dbReference>
<dbReference type="GO" id="GO:0016117">
    <property type="term" value="P:carotenoid biosynthetic process"/>
    <property type="evidence" value="ECO:0007669"/>
    <property type="project" value="UniProtKB-KW"/>
</dbReference>
<keyword evidence="6 8" id="KW-0560">Oxidoreductase</keyword>
<feature type="domain" description="Amine oxidase" evidence="10">
    <location>
        <begin position="2"/>
        <end position="274"/>
    </location>
</feature>
<evidence type="ECO:0000256" key="9">
    <source>
        <dbReference type="SAM" id="Phobius"/>
    </source>
</evidence>
<keyword evidence="9" id="KW-1133">Transmembrane helix</keyword>
<dbReference type="InterPro" id="IPR014105">
    <property type="entry name" value="Carotenoid/retinoid_OxRdtase"/>
</dbReference>
<dbReference type="InterPro" id="IPR002937">
    <property type="entry name" value="Amino_oxidase"/>
</dbReference>
<comment type="cofactor">
    <cofactor evidence="1">
        <name>NAD(+)</name>
        <dbReference type="ChEBI" id="CHEBI:57540"/>
    </cofactor>
</comment>
<evidence type="ECO:0000256" key="3">
    <source>
        <dbReference type="ARBA" id="ARBA00006046"/>
    </source>
</evidence>
<evidence type="ECO:0000256" key="5">
    <source>
        <dbReference type="ARBA" id="ARBA00022746"/>
    </source>
</evidence>
<dbReference type="Pfam" id="PF01593">
    <property type="entry name" value="Amino_oxidase"/>
    <property type="match status" value="1"/>
</dbReference>
<reference evidence="11 12" key="1">
    <citation type="journal article" date="2016" name="Mol. Biol. Evol.">
        <title>Comparative Genomics of Early-Diverging Mushroom-Forming Fungi Provides Insights into the Origins of Lignocellulose Decay Capabilities.</title>
        <authorList>
            <person name="Nagy L.G."/>
            <person name="Riley R."/>
            <person name="Tritt A."/>
            <person name="Adam C."/>
            <person name="Daum C."/>
            <person name="Floudas D."/>
            <person name="Sun H."/>
            <person name="Yadav J.S."/>
            <person name="Pangilinan J."/>
            <person name="Larsson K.H."/>
            <person name="Matsuura K."/>
            <person name="Barry K."/>
            <person name="Labutti K."/>
            <person name="Kuo R."/>
            <person name="Ohm R.A."/>
            <person name="Bhattacharya S.S."/>
            <person name="Shirouzu T."/>
            <person name="Yoshinaga Y."/>
            <person name="Martin F.M."/>
            <person name="Grigoriev I.V."/>
            <person name="Hibbett D.S."/>
        </authorList>
    </citation>
    <scope>NUCLEOTIDE SEQUENCE [LARGE SCALE GENOMIC DNA]</scope>
    <source>
        <strain evidence="11 12">HHB12733</strain>
    </source>
</reference>
<organism evidence="11 12">
    <name type="scientific">Calocera cornea HHB12733</name>
    <dbReference type="NCBI Taxonomy" id="1353952"/>
    <lineage>
        <taxon>Eukaryota</taxon>
        <taxon>Fungi</taxon>
        <taxon>Dikarya</taxon>
        <taxon>Basidiomycota</taxon>
        <taxon>Agaricomycotina</taxon>
        <taxon>Dacrymycetes</taxon>
        <taxon>Dacrymycetales</taxon>
        <taxon>Dacrymycetaceae</taxon>
        <taxon>Calocera</taxon>
    </lineage>
</organism>
<dbReference type="Proteomes" id="UP000076842">
    <property type="component" value="Unassembled WGS sequence"/>
</dbReference>
<evidence type="ECO:0000256" key="2">
    <source>
        <dbReference type="ARBA" id="ARBA00004829"/>
    </source>
</evidence>
<evidence type="ECO:0000256" key="7">
    <source>
        <dbReference type="ARBA" id="ARBA00034551"/>
    </source>
</evidence>
<dbReference type="OrthoDB" id="7777654at2759"/>
<keyword evidence="5 8" id="KW-0125">Carotenoid biosynthesis</keyword>
<keyword evidence="9" id="KW-0812">Transmembrane</keyword>
<name>A0A165EN30_9BASI</name>
<dbReference type="InterPro" id="IPR036188">
    <property type="entry name" value="FAD/NAD-bd_sf"/>
</dbReference>
<protein>
    <recommendedName>
        <fullName evidence="4">Phytoene desaturase</fullName>
    </recommendedName>
    <alternativeName>
        <fullName evidence="7">Phytoene desaturase (3,4-didehydrolycopene-forming)</fullName>
    </alternativeName>
</protein>